<comment type="subcellular location">
    <subcellularLocation>
        <location evidence="4">Endosome membrane</location>
        <topology evidence="4">Peripheral membrane protein</topology>
    </subcellularLocation>
    <subcellularLocation>
        <location evidence="4">Late endosome membrane</location>
        <topology evidence="4">Peripheral membrane protein</topology>
    </subcellularLocation>
    <subcellularLocation>
        <location evidence="4">Early endosome membrane</location>
        <topology evidence="4">Peripheral membrane protein</topology>
    </subcellularLocation>
    <subcellularLocation>
        <location evidence="4">Lysosome membrane</location>
        <topology evidence="4">Peripheral membrane protein</topology>
    </subcellularLocation>
    <subcellularLocation>
        <location evidence="4">Golgi apparatus</location>
        <location evidence="4">trans-Golgi network</location>
    </subcellularLocation>
    <subcellularLocation>
        <location evidence="4">Cytoplasmic vesicle</location>
        <location evidence="4">Clathrin-coated vesicle</location>
    </subcellularLocation>
</comment>
<dbReference type="GO" id="GO:0005794">
    <property type="term" value="C:Golgi apparatus"/>
    <property type="evidence" value="ECO:0007669"/>
    <property type="project" value="UniProtKB-SubCell"/>
</dbReference>
<dbReference type="EMBL" id="JAODUO010000113">
    <property type="protein sequence ID" value="KAK2189143.1"/>
    <property type="molecule type" value="Genomic_DNA"/>
</dbReference>
<feature type="compositionally biased region" description="Acidic residues" evidence="6">
    <location>
        <begin position="1"/>
        <end position="29"/>
    </location>
</feature>
<keyword evidence="9" id="KW-1185">Reference proteome</keyword>
<dbReference type="SMART" id="SM00320">
    <property type="entry name" value="WD40"/>
    <property type="match status" value="2"/>
</dbReference>
<feature type="domain" description="Vps41 beta-propeller" evidence="7">
    <location>
        <begin position="34"/>
        <end position="366"/>
    </location>
</feature>
<dbReference type="InterPro" id="IPR057780">
    <property type="entry name" value="Beta-prop_Vps41"/>
</dbReference>
<reference evidence="8" key="1">
    <citation type="journal article" date="2023" name="Mol. Biol. Evol.">
        <title>Third-Generation Sequencing Reveals the Adaptive Role of the Epigenome in Three Deep-Sea Polychaetes.</title>
        <authorList>
            <person name="Perez M."/>
            <person name="Aroh O."/>
            <person name="Sun Y."/>
            <person name="Lan Y."/>
            <person name="Juniper S.K."/>
            <person name="Young C.R."/>
            <person name="Angers B."/>
            <person name="Qian P.Y."/>
        </authorList>
    </citation>
    <scope>NUCLEOTIDE SEQUENCE</scope>
    <source>
        <strain evidence="8">R07B-5</strain>
    </source>
</reference>
<evidence type="ECO:0000256" key="4">
    <source>
        <dbReference type="PIRNR" id="PIRNR028921"/>
    </source>
</evidence>
<dbReference type="GO" id="GO:0006623">
    <property type="term" value="P:protein targeting to vacuole"/>
    <property type="evidence" value="ECO:0007669"/>
    <property type="project" value="InterPro"/>
</dbReference>
<dbReference type="GO" id="GO:0030136">
    <property type="term" value="C:clathrin-coated vesicle"/>
    <property type="evidence" value="ECO:0007669"/>
    <property type="project" value="UniProtKB-SubCell"/>
</dbReference>
<dbReference type="GO" id="GO:0031902">
    <property type="term" value="C:late endosome membrane"/>
    <property type="evidence" value="ECO:0007669"/>
    <property type="project" value="UniProtKB-SubCell"/>
</dbReference>
<keyword evidence="2 4" id="KW-0813">Transport</keyword>
<dbReference type="PIRSF" id="PIRSF028921">
    <property type="entry name" value="VPS41"/>
    <property type="match status" value="1"/>
</dbReference>
<comment type="caution">
    <text evidence="8">The sequence shown here is derived from an EMBL/GenBank/DDBJ whole genome shotgun (WGS) entry which is preliminary data.</text>
</comment>
<name>A0AAD9UGY7_RIDPI</name>
<comment type="function">
    <text evidence="4">Plays a role in vesicle-mediated protein trafficking to lysosomal compartments including the endocytic membrane transport pathways.</text>
</comment>
<keyword evidence="4" id="KW-0968">Cytoplasmic vesicle</keyword>
<dbReference type="PANTHER" id="PTHR12616:SF1">
    <property type="entry name" value="VACUOLAR PROTEIN SORTING-ASSOCIATED PROTEIN 41 HOMOLOG"/>
    <property type="match status" value="1"/>
</dbReference>
<dbReference type="InterPro" id="IPR045111">
    <property type="entry name" value="Vps41/Vps8"/>
</dbReference>
<dbReference type="AlphaFoldDB" id="A0AAD9UGY7"/>
<keyword evidence="4" id="KW-0967">Endosome</keyword>
<evidence type="ECO:0000313" key="8">
    <source>
        <dbReference type="EMBL" id="KAK2189143.1"/>
    </source>
</evidence>
<evidence type="ECO:0000256" key="6">
    <source>
        <dbReference type="SAM" id="MobiDB-lite"/>
    </source>
</evidence>
<dbReference type="SUPFAM" id="SSF50978">
    <property type="entry name" value="WD40 repeat-like"/>
    <property type="match status" value="1"/>
</dbReference>
<protein>
    <recommendedName>
        <fullName evidence="4">Vacuolar protein sorting-associated protein 41 homolog</fullName>
    </recommendedName>
</protein>
<evidence type="ECO:0000256" key="5">
    <source>
        <dbReference type="PROSITE-ProRule" id="PRU01006"/>
    </source>
</evidence>
<dbReference type="InterPro" id="IPR016902">
    <property type="entry name" value="Vps41"/>
</dbReference>
<dbReference type="InterPro" id="IPR016024">
    <property type="entry name" value="ARM-type_fold"/>
</dbReference>
<evidence type="ECO:0000256" key="1">
    <source>
        <dbReference type="ARBA" id="ARBA00009582"/>
    </source>
</evidence>
<dbReference type="InterPro" id="IPR036322">
    <property type="entry name" value="WD40_repeat_dom_sf"/>
</dbReference>
<dbReference type="InterPro" id="IPR011990">
    <property type="entry name" value="TPR-like_helical_dom_sf"/>
</dbReference>
<comment type="similarity">
    <text evidence="1 4">Belongs to the VPS41 family.</text>
</comment>
<evidence type="ECO:0000259" key="7">
    <source>
        <dbReference type="Pfam" id="PF23411"/>
    </source>
</evidence>
<evidence type="ECO:0000313" key="9">
    <source>
        <dbReference type="Proteomes" id="UP001209878"/>
    </source>
</evidence>
<accession>A0AAD9UGY7</accession>
<dbReference type="GO" id="GO:0005765">
    <property type="term" value="C:lysosomal membrane"/>
    <property type="evidence" value="ECO:0007669"/>
    <property type="project" value="UniProtKB-SubCell"/>
</dbReference>
<evidence type="ECO:0000256" key="2">
    <source>
        <dbReference type="ARBA" id="ARBA00022448"/>
    </source>
</evidence>
<dbReference type="Pfam" id="PF23556">
    <property type="entry name" value="TPR_Vps41"/>
    <property type="match status" value="1"/>
</dbReference>
<proteinExistence type="inferred from homology"/>
<evidence type="ECO:0000256" key="3">
    <source>
        <dbReference type="ARBA" id="ARBA00022927"/>
    </source>
</evidence>
<dbReference type="GO" id="GO:0030897">
    <property type="term" value="C:HOPS complex"/>
    <property type="evidence" value="ECO:0007669"/>
    <property type="project" value="UniProtKB-UniRule"/>
</dbReference>
<gene>
    <name evidence="8" type="ORF">NP493_114g01015</name>
</gene>
<dbReference type="GO" id="GO:0034058">
    <property type="term" value="P:endosomal vesicle fusion"/>
    <property type="evidence" value="ECO:0007669"/>
    <property type="project" value="UniProtKB-UniRule"/>
</dbReference>
<dbReference type="GO" id="GO:0031901">
    <property type="term" value="C:early endosome membrane"/>
    <property type="evidence" value="ECO:0007669"/>
    <property type="project" value="UniProtKB-SubCell"/>
</dbReference>
<keyword evidence="3 4" id="KW-0653">Protein transport</keyword>
<dbReference type="InterPro" id="IPR015943">
    <property type="entry name" value="WD40/YVTN_repeat-like_dom_sf"/>
</dbReference>
<dbReference type="Gene3D" id="2.130.10.10">
    <property type="entry name" value="YVTN repeat-like/Quinoprotein amine dehydrogenase"/>
    <property type="match status" value="1"/>
</dbReference>
<dbReference type="GO" id="GO:0016236">
    <property type="term" value="P:macroautophagy"/>
    <property type="evidence" value="ECO:0007669"/>
    <property type="project" value="TreeGrafter"/>
</dbReference>
<dbReference type="InterPro" id="IPR001680">
    <property type="entry name" value="WD40_rpt"/>
</dbReference>
<feature type="region of interest" description="Disordered" evidence="6">
    <location>
        <begin position="1"/>
        <end position="31"/>
    </location>
</feature>
<dbReference type="FunFam" id="1.25.40.10:FF:001057">
    <property type="entry name" value="Vacuolar protein sorting-associated protein 41 homolog"/>
    <property type="match status" value="1"/>
</dbReference>
<dbReference type="Gene3D" id="1.25.40.10">
    <property type="entry name" value="Tetratricopeptide repeat domain"/>
    <property type="match status" value="1"/>
</dbReference>
<dbReference type="InterPro" id="IPR000547">
    <property type="entry name" value="Clathrin_H-chain/VPS_repeat"/>
</dbReference>
<dbReference type="SUPFAM" id="SSF48371">
    <property type="entry name" value="ARM repeat"/>
    <property type="match status" value="1"/>
</dbReference>
<organism evidence="8 9">
    <name type="scientific">Ridgeia piscesae</name>
    <name type="common">Tubeworm</name>
    <dbReference type="NCBI Taxonomy" id="27915"/>
    <lineage>
        <taxon>Eukaryota</taxon>
        <taxon>Metazoa</taxon>
        <taxon>Spiralia</taxon>
        <taxon>Lophotrochozoa</taxon>
        <taxon>Annelida</taxon>
        <taxon>Polychaeta</taxon>
        <taxon>Sedentaria</taxon>
        <taxon>Canalipalpata</taxon>
        <taxon>Sabellida</taxon>
        <taxon>Siboglinidae</taxon>
        <taxon>Ridgeia</taxon>
    </lineage>
</organism>
<feature type="repeat" description="CHCR" evidence="5">
    <location>
        <begin position="576"/>
        <end position="720"/>
    </location>
</feature>
<keyword evidence="4" id="KW-0333">Golgi apparatus</keyword>
<dbReference type="Proteomes" id="UP001209878">
    <property type="component" value="Unassembled WGS sequence"/>
</dbReference>
<keyword evidence="4" id="KW-0458">Lysosome</keyword>
<dbReference type="Pfam" id="PF23411">
    <property type="entry name" value="Beta-prop_Vps41"/>
    <property type="match status" value="1"/>
</dbReference>
<dbReference type="PROSITE" id="PS50236">
    <property type="entry name" value="CHCR"/>
    <property type="match status" value="1"/>
</dbReference>
<dbReference type="PANTHER" id="PTHR12616">
    <property type="entry name" value="VACUOLAR PROTEIN SORTING VPS41"/>
    <property type="match status" value="1"/>
</dbReference>
<dbReference type="FunFam" id="2.130.10.10:FF:000932">
    <property type="entry name" value="Related to Vacuolar assembly protein VPS41"/>
    <property type="match status" value="1"/>
</dbReference>
<dbReference type="SMART" id="SM00299">
    <property type="entry name" value="CLH"/>
    <property type="match status" value="1"/>
</dbReference>
<sequence>MLLQQEDVEEEDEEEEDEDEDSEDTDSEIVEPQLKYKRIQNDLTVILAKDAASCLAVHTKFLALGTHWGVIYILDHCGNNISSRELPAHTTTVNQICIDDNGDYIASCSDDGRVVISGFYSNENNQVINLDRPIKAVAMDPDFYKPGRGKHFVTGDDKLILNEKGFLGRRTFVLHQGEGPIRNIKWRSHFIAWANDLGVKVYDMSSKRRITSIPRDKLDLRPELYRCCLCWKDDRTLLIGWANSIKVCVVKDRQQTDDPELPSRYVAIEAMFTTDYMLCGLAPYGDNLVVLSYDEQDVQQEGGIYVAHRPHLRILEVGMNYGYEITNDALSIRGFQEYRCNDYRLECLADENTYFIVSPKDIVEARQRDEDDHISWLIERQMFEEAMAASLEHGKSLKRHEYQHIGKQYLNFLLSEEQYEEAARLCVKILGKNRQMWEEEVFKFAQIHQLKAIALYLPRGEPSLSPAIYEMVLNEYLQTDILGFQRLVKEWPSELYNIQTLVNAVLDKLDRDRNNDILLQCLGDLYTHERRYDKALGIYLRLKNKDVFEIILKHNLFTAINDKIVMLMEFDKTTAVQMLLDNRDKIPIEKVVQQLEERPEFLHEYLDLLFKKDPHMGQDFHAIQVELYAEFDRPKLLPFLRSSNYYPLQRALDVCQHRSLIPEMVFLLGRMGNTKQALHLITNDLRDVNAAIDFCKEHNDTELWNDLISYSIDKPSFITGLLQNIGTHVDPIVLIQQIRAGMEIPGLRDSLVKILQDYNLQMSLREGCKKILVADCFNLLQKLVRLQHRGVLIDETHVCEACHEKVIANDTRYTSNVALFHCHHTFHEDCLPPHSMVRLVTSLHSS</sequence>
<dbReference type="GO" id="GO:0009267">
    <property type="term" value="P:cellular response to starvation"/>
    <property type="evidence" value="ECO:0007669"/>
    <property type="project" value="TreeGrafter"/>
</dbReference>